<gene>
    <name evidence="1" type="primary">holB</name>
    <name evidence="1" type="ORF">G7084_07865</name>
</gene>
<keyword evidence="1" id="KW-0548">Nucleotidyltransferase</keyword>
<dbReference type="InterPro" id="IPR027417">
    <property type="entry name" value="P-loop_NTPase"/>
</dbReference>
<accession>A0A6G8B1M1</accession>
<dbReference type="InterPro" id="IPR050238">
    <property type="entry name" value="DNA_Rep/Repair_Clamp_Loader"/>
</dbReference>
<dbReference type="KEGG" id="wco:G7084_07865"/>
<dbReference type="GO" id="GO:0003887">
    <property type="term" value="F:DNA-directed DNA polymerase activity"/>
    <property type="evidence" value="ECO:0007669"/>
    <property type="project" value="UniProtKB-EC"/>
</dbReference>
<keyword evidence="1" id="KW-0808">Transferase</keyword>
<dbReference type="NCBIfam" id="TIGR00678">
    <property type="entry name" value="holB"/>
    <property type="match status" value="1"/>
</dbReference>
<sequence length="336" mass="38000">MEAQEIVKRAYLQQSALVERLKLAIESQQLAHAFLFAGPKGQGQADVATWLAMRLMCEHPTPNGDPDLVCSHCQRIAAHEHPDVIEIQPDGRSIKIDQIRYLQDEFNKTAVEGRQKVFIISAADTMTDNAANGLLKFIEEPVGQQTAILMVENRQQVLPTIISRTQVIDFHAIEPHVYQKGLVELGYPRTQVELIATLTNSLETAGEWLEDDWFKQSYQVLGDLVQRILRLDPQAFTQVQIQLMPLAQDKNRQMVLLNLLAAAWRDVLLMMDGAIYTPRIEDATSWLALAEPFGFNKLLMVQELCLKAPQWLNSNISFQTVVETLVLKSQFILAND</sequence>
<dbReference type="Gene3D" id="3.40.50.300">
    <property type="entry name" value="P-loop containing nucleotide triphosphate hydrolases"/>
    <property type="match status" value="1"/>
</dbReference>
<dbReference type="PANTHER" id="PTHR11669">
    <property type="entry name" value="REPLICATION FACTOR C / DNA POLYMERASE III GAMMA-TAU SUBUNIT"/>
    <property type="match status" value="1"/>
</dbReference>
<dbReference type="RefSeq" id="WP_166011569.1">
    <property type="nucleotide sequence ID" value="NZ_CP049888.1"/>
</dbReference>
<dbReference type="EC" id="2.7.7.7" evidence="1"/>
<evidence type="ECO:0000313" key="1">
    <source>
        <dbReference type="EMBL" id="QIL51208.1"/>
    </source>
</evidence>
<evidence type="ECO:0000313" key="2">
    <source>
        <dbReference type="Proteomes" id="UP000500741"/>
    </source>
</evidence>
<dbReference type="EMBL" id="CP049888">
    <property type="protein sequence ID" value="QIL51208.1"/>
    <property type="molecule type" value="Genomic_DNA"/>
</dbReference>
<organism evidence="1 2">
    <name type="scientific">Weissella coleopterorum</name>
    <dbReference type="NCBI Taxonomy" id="2714949"/>
    <lineage>
        <taxon>Bacteria</taxon>
        <taxon>Bacillati</taxon>
        <taxon>Bacillota</taxon>
        <taxon>Bacilli</taxon>
        <taxon>Lactobacillales</taxon>
        <taxon>Lactobacillaceae</taxon>
        <taxon>Weissella</taxon>
    </lineage>
</organism>
<reference evidence="1 2" key="1">
    <citation type="submission" date="2020-03" db="EMBL/GenBank/DDBJ databases">
        <title>Weissella sp. nov., isolated from Cybister lewisianus.</title>
        <authorList>
            <person name="Hyun D.-W."/>
            <person name="Bae J.-W."/>
        </authorList>
    </citation>
    <scope>NUCLEOTIDE SEQUENCE [LARGE SCALE GENOMIC DNA]</scope>
    <source>
        <strain evidence="1 2">HDW19</strain>
    </source>
</reference>
<dbReference type="PANTHER" id="PTHR11669:SF8">
    <property type="entry name" value="DNA POLYMERASE III SUBUNIT DELTA"/>
    <property type="match status" value="1"/>
</dbReference>
<dbReference type="InterPro" id="IPR004622">
    <property type="entry name" value="DNA_pol_HolB"/>
</dbReference>
<name>A0A6G8B1M1_9LACO</name>
<dbReference type="AlphaFoldDB" id="A0A6G8B1M1"/>
<keyword evidence="2" id="KW-1185">Reference proteome</keyword>
<dbReference type="GO" id="GO:0006261">
    <property type="term" value="P:DNA-templated DNA replication"/>
    <property type="evidence" value="ECO:0007669"/>
    <property type="project" value="TreeGrafter"/>
</dbReference>
<dbReference type="GO" id="GO:0008408">
    <property type="term" value="F:3'-5' exonuclease activity"/>
    <property type="evidence" value="ECO:0007669"/>
    <property type="project" value="InterPro"/>
</dbReference>
<dbReference type="Pfam" id="PF13177">
    <property type="entry name" value="DNA_pol3_delta2"/>
    <property type="match status" value="1"/>
</dbReference>
<protein>
    <submittedName>
        <fullName evidence="1">DNA polymerase III subunit delta</fullName>
        <ecNumber evidence="1">2.7.7.7</ecNumber>
    </submittedName>
</protein>
<proteinExistence type="predicted"/>
<dbReference type="SUPFAM" id="SSF52540">
    <property type="entry name" value="P-loop containing nucleoside triphosphate hydrolases"/>
    <property type="match status" value="1"/>
</dbReference>
<dbReference type="Proteomes" id="UP000500741">
    <property type="component" value="Chromosome"/>
</dbReference>